<comment type="caution">
    <text evidence="2">The sequence shown here is derived from an EMBL/GenBank/DDBJ whole genome shotgun (WGS) entry which is preliminary data.</text>
</comment>
<sequence>MRIAHIMAGARVGGAELFYERLVTAQHGAGSAILPVMRADAARARRLRAGGVGPLQLRFGGRLDLLTRPRLRRALQRFGPDVAVAWMNRAARLAPRGDWVLAGRLGGFYDLSYYRRCDHLIGNTRGIVDWIAHQGWPAARVHYLPNFATDHGDVARSRPSWLAPGAKLVLALGRLHRNKAFDVLIRAMAEIPDAVLLIAGEGPERASLEALARSVGVASRLRMPGWSDDTGSLFAAADLLVCPSRHEPLGNVVIEAFSARLPVVAASAAGPVELIDSGEDGILVPPEDAPALAAAIGAVLGDPALASRLAQAGRRKFERDFAEAPVLARWATVLSGLEQA</sequence>
<organism evidence="2 3">
    <name type="scientific">Lichenicoccus roseus</name>
    <dbReference type="NCBI Taxonomy" id="2683649"/>
    <lineage>
        <taxon>Bacteria</taxon>
        <taxon>Pseudomonadati</taxon>
        <taxon>Pseudomonadota</taxon>
        <taxon>Alphaproteobacteria</taxon>
        <taxon>Acetobacterales</taxon>
        <taxon>Acetobacteraceae</taxon>
        <taxon>Lichenicoccus</taxon>
    </lineage>
</organism>
<dbReference type="InterPro" id="IPR001296">
    <property type="entry name" value="Glyco_trans_1"/>
</dbReference>
<dbReference type="PANTHER" id="PTHR12526:SF635">
    <property type="entry name" value="GLYCOSYL TRANSFERASE GROUP 1"/>
    <property type="match status" value="1"/>
</dbReference>
<keyword evidence="3" id="KW-1185">Reference proteome</keyword>
<dbReference type="Pfam" id="PF00534">
    <property type="entry name" value="Glycos_transf_1"/>
    <property type="match status" value="1"/>
</dbReference>
<dbReference type="OrthoDB" id="529131at2"/>
<dbReference type="Proteomes" id="UP000305654">
    <property type="component" value="Unassembled WGS sequence"/>
</dbReference>
<dbReference type="RefSeq" id="WP_138325950.1">
    <property type="nucleotide sequence ID" value="NZ_VCDI01000003.1"/>
</dbReference>
<dbReference type="Gene3D" id="3.40.50.2000">
    <property type="entry name" value="Glycogen Phosphorylase B"/>
    <property type="match status" value="2"/>
</dbReference>
<dbReference type="PANTHER" id="PTHR12526">
    <property type="entry name" value="GLYCOSYLTRANSFERASE"/>
    <property type="match status" value="1"/>
</dbReference>
<reference evidence="2 3" key="1">
    <citation type="submission" date="2019-05" db="EMBL/GenBank/DDBJ databases">
        <authorList>
            <person name="Pankratov T."/>
            <person name="Grouzdev D."/>
        </authorList>
    </citation>
    <scope>NUCLEOTIDE SEQUENCE [LARGE SCALE GENOMIC DNA]</scope>
    <source>
        <strain evidence="2 3">KEBCLARHB70R</strain>
    </source>
</reference>
<dbReference type="AlphaFoldDB" id="A0A5R9J7J4"/>
<evidence type="ECO:0000259" key="1">
    <source>
        <dbReference type="Pfam" id="PF00534"/>
    </source>
</evidence>
<feature type="domain" description="Glycosyl transferase family 1" evidence="1">
    <location>
        <begin position="164"/>
        <end position="315"/>
    </location>
</feature>
<keyword evidence="2" id="KW-0808">Transferase</keyword>
<protein>
    <submittedName>
        <fullName evidence="2">Glycosyltransferase</fullName>
    </submittedName>
</protein>
<dbReference type="SUPFAM" id="SSF53756">
    <property type="entry name" value="UDP-Glycosyltransferase/glycogen phosphorylase"/>
    <property type="match status" value="1"/>
</dbReference>
<proteinExistence type="predicted"/>
<gene>
    <name evidence="2" type="ORF">FE263_10500</name>
</gene>
<dbReference type="EMBL" id="VCDI01000003">
    <property type="protein sequence ID" value="TLU72487.1"/>
    <property type="molecule type" value="Genomic_DNA"/>
</dbReference>
<dbReference type="GO" id="GO:0016757">
    <property type="term" value="F:glycosyltransferase activity"/>
    <property type="evidence" value="ECO:0007669"/>
    <property type="project" value="InterPro"/>
</dbReference>
<evidence type="ECO:0000313" key="2">
    <source>
        <dbReference type="EMBL" id="TLU72487.1"/>
    </source>
</evidence>
<accession>A0A5R9J7J4</accession>
<dbReference type="CDD" id="cd03811">
    <property type="entry name" value="GT4_GT28_WabH-like"/>
    <property type="match status" value="1"/>
</dbReference>
<name>A0A5R9J7J4_9PROT</name>
<evidence type="ECO:0000313" key="3">
    <source>
        <dbReference type="Proteomes" id="UP000305654"/>
    </source>
</evidence>